<keyword evidence="1" id="KW-0547">Nucleotide-binding</keyword>
<dbReference type="GO" id="GO:0004386">
    <property type="term" value="F:helicase activity"/>
    <property type="evidence" value="ECO:0007669"/>
    <property type="project" value="UniProtKB-KW"/>
</dbReference>
<dbReference type="EnsemblMetazoa" id="ASIC011654-RA">
    <property type="protein sequence ID" value="ASIC011654-PA"/>
    <property type="gene ID" value="ASIC011654"/>
</dbReference>
<dbReference type="EMBL" id="KE525263">
    <property type="protein sequence ID" value="KFB43812.1"/>
    <property type="molecule type" value="Genomic_DNA"/>
</dbReference>
<protein>
    <submittedName>
        <fullName evidence="1 2">Putative ATP-dependent RNA helicase YTHDC2</fullName>
    </submittedName>
</protein>
<gene>
    <name evidence="1" type="ORF">ZHAS_00011654</name>
</gene>
<dbReference type="EMBL" id="ATLV01019154">
    <property type="status" value="NOT_ANNOTATED_CDS"/>
    <property type="molecule type" value="Genomic_DNA"/>
</dbReference>
<keyword evidence="1" id="KW-0067">ATP-binding</keyword>
<keyword evidence="3" id="KW-1185">Reference proteome</keyword>
<evidence type="ECO:0000313" key="3">
    <source>
        <dbReference type="Proteomes" id="UP000030765"/>
    </source>
</evidence>
<accession>A0A084W0R8</accession>
<reference evidence="2" key="2">
    <citation type="submission" date="2020-05" db="UniProtKB">
        <authorList>
            <consortium name="EnsemblMetazoa"/>
        </authorList>
    </citation>
    <scope>IDENTIFICATION</scope>
</reference>
<reference evidence="1 3" key="1">
    <citation type="journal article" date="2014" name="BMC Genomics">
        <title>Genome sequence of Anopheles sinensis provides insight into genetics basis of mosquito competence for malaria parasites.</title>
        <authorList>
            <person name="Zhou D."/>
            <person name="Zhang D."/>
            <person name="Ding G."/>
            <person name="Shi L."/>
            <person name="Hou Q."/>
            <person name="Ye Y."/>
            <person name="Xu Y."/>
            <person name="Zhou H."/>
            <person name="Xiong C."/>
            <person name="Li S."/>
            <person name="Yu J."/>
            <person name="Hong S."/>
            <person name="Yu X."/>
            <person name="Zou P."/>
            <person name="Chen C."/>
            <person name="Chang X."/>
            <person name="Wang W."/>
            <person name="Lv Y."/>
            <person name="Sun Y."/>
            <person name="Ma L."/>
            <person name="Shen B."/>
            <person name="Zhu C."/>
        </authorList>
    </citation>
    <scope>NUCLEOTIDE SEQUENCE [LARGE SCALE GENOMIC DNA]</scope>
</reference>
<evidence type="ECO:0000313" key="2">
    <source>
        <dbReference type="EnsemblMetazoa" id="ASIC011654-PA"/>
    </source>
</evidence>
<evidence type="ECO:0000313" key="1">
    <source>
        <dbReference type="EMBL" id="KFB43812.1"/>
    </source>
</evidence>
<sequence>MSIYSARTNIDRDEALLRRMHSTLGGSTMPCRRSKDHPVLLRRMAKPGRPSSGSVPFTQPCCPRCMVLRGGTETLLSESPFFVSGTQFQSSKASAF</sequence>
<dbReference type="Proteomes" id="UP000030765">
    <property type="component" value="Unassembled WGS sequence"/>
</dbReference>
<proteinExistence type="predicted"/>
<name>A0A084W0R8_ANOSI</name>
<organism evidence="1">
    <name type="scientific">Anopheles sinensis</name>
    <name type="common">Mosquito</name>
    <dbReference type="NCBI Taxonomy" id="74873"/>
    <lineage>
        <taxon>Eukaryota</taxon>
        <taxon>Metazoa</taxon>
        <taxon>Ecdysozoa</taxon>
        <taxon>Arthropoda</taxon>
        <taxon>Hexapoda</taxon>
        <taxon>Insecta</taxon>
        <taxon>Pterygota</taxon>
        <taxon>Neoptera</taxon>
        <taxon>Endopterygota</taxon>
        <taxon>Diptera</taxon>
        <taxon>Nematocera</taxon>
        <taxon>Culicoidea</taxon>
        <taxon>Culicidae</taxon>
        <taxon>Anophelinae</taxon>
        <taxon>Anopheles</taxon>
    </lineage>
</organism>
<keyword evidence="1" id="KW-0378">Hydrolase</keyword>
<dbReference type="AlphaFoldDB" id="A0A084W0R8"/>
<keyword evidence="1" id="KW-0347">Helicase</keyword>
<dbReference type="VEuPathDB" id="VectorBase:ASIC011654"/>